<keyword evidence="2" id="KW-1185">Reference proteome</keyword>
<reference evidence="1 2" key="1">
    <citation type="journal article" date="2006" name="Science">
        <title>The genome of black cottonwood, Populus trichocarpa (Torr. &amp; Gray).</title>
        <authorList>
            <person name="Tuskan G.A."/>
            <person name="Difazio S."/>
            <person name="Jansson S."/>
            <person name="Bohlmann J."/>
            <person name="Grigoriev I."/>
            <person name="Hellsten U."/>
            <person name="Putnam N."/>
            <person name="Ralph S."/>
            <person name="Rombauts S."/>
            <person name="Salamov A."/>
            <person name="Schein J."/>
            <person name="Sterck L."/>
            <person name="Aerts A."/>
            <person name="Bhalerao R.R."/>
            <person name="Bhalerao R.P."/>
            <person name="Blaudez D."/>
            <person name="Boerjan W."/>
            <person name="Brun A."/>
            <person name="Brunner A."/>
            <person name="Busov V."/>
            <person name="Campbell M."/>
            <person name="Carlson J."/>
            <person name="Chalot M."/>
            <person name="Chapman J."/>
            <person name="Chen G.L."/>
            <person name="Cooper D."/>
            <person name="Coutinho P.M."/>
            <person name="Couturier J."/>
            <person name="Covert S."/>
            <person name="Cronk Q."/>
            <person name="Cunningham R."/>
            <person name="Davis J."/>
            <person name="Degroeve S."/>
            <person name="Dejardin A."/>
            <person name="Depamphilis C."/>
            <person name="Detter J."/>
            <person name="Dirks B."/>
            <person name="Dubchak I."/>
            <person name="Duplessis S."/>
            <person name="Ehlting J."/>
            <person name="Ellis B."/>
            <person name="Gendler K."/>
            <person name="Goodstein D."/>
            <person name="Gribskov M."/>
            <person name="Grimwood J."/>
            <person name="Groover A."/>
            <person name="Gunter L."/>
            <person name="Hamberger B."/>
            <person name="Heinze B."/>
            <person name="Helariutta Y."/>
            <person name="Henrissat B."/>
            <person name="Holligan D."/>
            <person name="Holt R."/>
            <person name="Huang W."/>
            <person name="Islam-Faridi N."/>
            <person name="Jones S."/>
            <person name="Jones-Rhoades M."/>
            <person name="Jorgensen R."/>
            <person name="Joshi C."/>
            <person name="Kangasjarvi J."/>
            <person name="Karlsson J."/>
            <person name="Kelleher C."/>
            <person name="Kirkpatrick R."/>
            <person name="Kirst M."/>
            <person name="Kohler A."/>
            <person name="Kalluri U."/>
            <person name="Larimer F."/>
            <person name="Leebens-Mack J."/>
            <person name="Leple J.C."/>
            <person name="Locascio P."/>
            <person name="Lou Y."/>
            <person name="Lucas S."/>
            <person name="Martin F."/>
            <person name="Montanini B."/>
            <person name="Napoli C."/>
            <person name="Nelson D.R."/>
            <person name="Nelson C."/>
            <person name="Nieminen K."/>
            <person name="Nilsson O."/>
            <person name="Pereda V."/>
            <person name="Peter G."/>
            <person name="Philippe R."/>
            <person name="Pilate G."/>
            <person name="Poliakov A."/>
            <person name="Razumovskaya J."/>
            <person name="Richardson P."/>
            <person name="Rinaldi C."/>
            <person name="Ritland K."/>
            <person name="Rouze P."/>
            <person name="Ryaboy D."/>
            <person name="Schmutz J."/>
            <person name="Schrader J."/>
            <person name="Segerman B."/>
            <person name="Shin H."/>
            <person name="Siddiqui A."/>
            <person name="Sterky F."/>
            <person name="Terry A."/>
            <person name="Tsai C.J."/>
            <person name="Uberbacher E."/>
            <person name="Unneberg P."/>
            <person name="Vahala J."/>
            <person name="Wall K."/>
            <person name="Wessler S."/>
            <person name="Yang G."/>
            <person name="Yin T."/>
            <person name="Douglas C."/>
            <person name="Marra M."/>
            <person name="Sandberg G."/>
            <person name="Van de Peer Y."/>
            <person name="Rokhsar D."/>
        </authorList>
    </citation>
    <scope>NUCLEOTIDE SEQUENCE [LARGE SCALE GENOMIC DNA]</scope>
    <source>
        <strain evidence="2">cv. Nisqually</strain>
    </source>
</reference>
<protein>
    <submittedName>
        <fullName evidence="1">Uncharacterized protein</fullName>
    </submittedName>
</protein>
<evidence type="ECO:0000313" key="1">
    <source>
        <dbReference type="EMBL" id="KAI9384984.1"/>
    </source>
</evidence>
<organism evidence="1 2">
    <name type="scientific">Populus trichocarpa</name>
    <name type="common">Western balsam poplar</name>
    <name type="synonym">Populus balsamifera subsp. trichocarpa</name>
    <dbReference type="NCBI Taxonomy" id="3694"/>
    <lineage>
        <taxon>Eukaryota</taxon>
        <taxon>Viridiplantae</taxon>
        <taxon>Streptophyta</taxon>
        <taxon>Embryophyta</taxon>
        <taxon>Tracheophyta</taxon>
        <taxon>Spermatophyta</taxon>
        <taxon>Magnoliopsida</taxon>
        <taxon>eudicotyledons</taxon>
        <taxon>Gunneridae</taxon>
        <taxon>Pentapetalae</taxon>
        <taxon>rosids</taxon>
        <taxon>fabids</taxon>
        <taxon>Malpighiales</taxon>
        <taxon>Salicaceae</taxon>
        <taxon>Saliceae</taxon>
        <taxon>Populus</taxon>
    </lineage>
</organism>
<proteinExistence type="predicted"/>
<gene>
    <name evidence="1" type="ORF">POPTR_012G140067v4</name>
</gene>
<sequence>MLSDIINKKLKGYLGQLSSTRLSLGQKQAFTQLLPLSPQEICWYRDSNLKLGGSRPPSPELNAARPTLWVPNPLLVRSLFSCLSHLYLFSNHLAIQTSIKSP</sequence>
<name>A0ACC0S6E7_POPTR</name>
<dbReference type="EMBL" id="CM009301">
    <property type="protein sequence ID" value="KAI9384984.1"/>
    <property type="molecule type" value="Genomic_DNA"/>
</dbReference>
<comment type="caution">
    <text evidence="1">The sequence shown here is derived from an EMBL/GenBank/DDBJ whole genome shotgun (WGS) entry which is preliminary data.</text>
</comment>
<dbReference type="Proteomes" id="UP000006729">
    <property type="component" value="Chromosome 12"/>
</dbReference>
<accession>A0ACC0S6E7</accession>
<evidence type="ECO:0000313" key="2">
    <source>
        <dbReference type="Proteomes" id="UP000006729"/>
    </source>
</evidence>